<feature type="compositionally biased region" description="Acidic residues" evidence="1">
    <location>
        <begin position="77"/>
        <end position="89"/>
    </location>
</feature>
<keyword evidence="4" id="KW-1185">Reference proteome</keyword>
<feature type="compositionally biased region" description="Polar residues" evidence="1">
    <location>
        <begin position="343"/>
        <end position="354"/>
    </location>
</feature>
<dbReference type="KEGG" id="hra:EI982_16790"/>
<dbReference type="RefSeq" id="WP_157690779.1">
    <property type="nucleotide sequence ID" value="NZ_CP034345.1"/>
</dbReference>
<feature type="compositionally biased region" description="Basic and acidic residues" evidence="1">
    <location>
        <begin position="426"/>
        <end position="445"/>
    </location>
</feature>
<keyword evidence="2" id="KW-0472">Membrane</keyword>
<keyword evidence="2" id="KW-1133">Transmembrane helix</keyword>
<feature type="compositionally biased region" description="Polar residues" evidence="1">
    <location>
        <begin position="155"/>
        <end position="164"/>
    </location>
</feature>
<evidence type="ECO:0000313" key="4">
    <source>
        <dbReference type="Proteomes" id="UP000428325"/>
    </source>
</evidence>
<feature type="region of interest" description="Disordered" evidence="1">
    <location>
        <begin position="263"/>
        <end position="373"/>
    </location>
</feature>
<evidence type="ECO:0000256" key="1">
    <source>
        <dbReference type="SAM" id="MobiDB-lite"/>
    </source>
</evidence>
<feature type="region of interest" description="Disordered" evidence="1">
    <location>
        <begin position="49"/>
        <end position="179"/>
    </location>
</feature>
<feature type="compositionally biased region" description="Low complexity" evidence="1">
    <location>
        <begin position="291"/>
        <end position="303"/>
    </location>
</feature>
<reference evidence="3 4" key="1">
    <citation type="submission" date="2018-12" db="EMBL/GenBank/DDBJ databases">
        <title>Complete genome sequence of Haloplanus rallus MBLA0036.</title>
        <authorList>
            <person name="Nam Y.-d."/>
            <person name="Kang J."/>
            <person name="Chung W.-H."/>
            <person name="Park Y.S."/>
        </authorList>
    </citation>
    <scope>NUCLEOTIDE SEQUENCE [LARGE SCALE GENOMIC DNA]</scope>
    <source>
        <strain evidence="3 4">MBLA0036</strain>
    </source>
</reference>
<organism evidence="3 4">
    <name type="scientific">Haloplanus rallus</name>
    <dbReference type="NCBI Taxonomy" id="1816183"/>
    <lineage>
        <taxon>Archaea</taxon>
        <taxon>Methanobacteriati</taxon>
        <taxon>Methanobacteriota</taxon>
        <taxon>Stenosarchaea group</taxon>
        <taxon>Halobacteria</taxon>
        <taxon>Halobacteriales</taxon>
        <taxon>Haloferacaceae</taxon>
        <taxon>Haloplanus</taxon>
    </lineage>
</organism>
<dbReference type="EMBL" id="CP034345">
    <property type="protein sequence ID" value="QGX96315.1"/>
    <property type="molecule type" value="Genomic_DNA"/>
</dbReference>
<keyword evidence="2" id="KW-0812">Transmembrane</keyword>
<dbReference type="Proteomes" id="UP000428325">
    <property type="component" value="Chromosome"/>
</dbReference>
<accession>A0A6B9F6Z5</accession>
<feature type="transmembrane region" description="Helical" evidence="2">
    <location>
        <begin position="26"/>
        <end position="44"/>
    </location>
</feature>
<feature type="compositionally biased region" description="Polar residues" evidence="1">
    <location>
        <begin position="264"/>
        <end position="273"/>
    </location>
</feature>
<evidence type="ECO:0000313" key="3">
    <source>
        <dbReference type="EMBL" id="QGX96315.1"/>
    </source>
</evidence>
<feature type="region of interest" description="Disordered" evidence="1">
    <location>
        <begin position="424"/>
        <end position="457"/>
    </location>
</feature>
<evidence type="ECO:0000256" key="2">
    <source>
        <dbReference type="SAM" id="Phobius"/>
    </source>
</evidence>
<feature type="compositionally biased region" description="Basic and acidic residues" evidence="1">
    <location>
        <begin position="95"/>
        <end position="110"/>
    </location>
</feature>
<protein>
    <recommendedName>
        <fullName evidence="5">Transmembrane protein</fullName>
    </recommendedName>
</protein>
<feature type="compositionally biased region" description="Basic and acidic residues" evidence="1">
    <location>
        <begin position="330"/>
        <end position="342"/>
    </location>
</feature>
<feature type="compositionally biased region" description="Polar residues" evidence="1">
    <location>
        <begin position="120"/>
        <end position="145"/>
    </location>
</feature>
<feature type="compositionally biased region" description="Basic and acidic residues" evidence="1">
    <location>
        <begin position="274"/>
        <end position="290"/>
    </location>
</feature>
<dbReference type="GeneID" id="43371239"/>
<name>A0A6B9F6Z5_9EURY</name>
<evidence type="ECO:0008006" key="5">
    <source>
        <dbReference type="Google" id="ProtNLM"/>
    </source>
</evidence>
<feature type="compositionally biased region" description="Polar residues" evidence="1">
    <location>
        <begin position="49"/>
        <end position="63"/>
    </location>
</feature>
<proteinExistence type="predicted"/>
<feature type="compositionally biased region" description="Basic and acidic residues" evidence="1">
    <location>
        <begin position="311"/>
        <end position="321"/>
    </location>
</feature>
<sequence length="544" mass="59442">MRGIATESIGSFLNQVLSFAVALPDIVAYGGIAVIGLYIVKLLWPSSTSTRAPQPVATASTSTDSFPSPNNDRSPDNDDTDGPSDEQEQPSELSAVDKDDSVPEDAKEEVQPSPPQQPSTIATQSATELENKTIDSPYTQQTDYSTAKRDVTKGRQGTKSSSARTGYRRSLHSSCNNRSSALSRLGRQLVDPVEVKTGVDPAGFDYSWNVAEFGLDATGASVDAGGELFYFELLRSPISHEAVGSSVEVTGSSLLRHLLREALTSGSKTTSSEQAKENNRQREPNRESPQRRQQSAQQPPADGRSQRRRRQDALPRDRVTTVDEQLPISPKREPSVYRDQIDNRVTGSSVPNNEETIRNKSRTPPTTYEPLHDFPTLDDLVDGTVYDASSGVNAAGMEVAADTSNRRDDKQLGPRMEELSQWVELPRTEPSRHSRDQAPGRRTIEEATPDEEPVTPFTEMGRGLDSIGVDMNQLDSSTQGLGGWPETDDTPMEGDNDFFGIGETASRVEDGACAVEFQVEDEVNPVLADIEAMEEELSSQQFPF</sequence>
<gene>
    <name evidence="3" type="ORF">EI982_16790</name>
</gene>
<dbReference type="AlphaFoldDB" id="A0A6B9F6Z5"/>